<evidence type="ECO:0000256" key="7">
    <source>
        <dbReference type="RuleBase" id="RU003792"/>
    </source>
</evidence>
<dbReference type="OrthoDB" id="9811823at2"/>
<evidence type="ECO:0000313" key="10">
    <source>
        <dbReference type="Proteomes" id="UP000198870"/>
    </source>
</evidence>
<dbReference type="Gene3D" id="3.30.70.660">
    <property type="entry name" value="Pseudouridine synthase I, catalytic domain, C-terminal subdomain"/>
    <property type="match status" value="1"/>
</dbReference>
<dbReference type="PANTHER" id="PTHR11142:SF0">
    <property type="entry name" value="TRNA PSEUDOURIDINE SYNTHASE-LIKE 1"/>
    <property type="match status" value="1"/>
</dbReference>
<dbReference type="PIRSF" id="PIRSF001430">
    <property type="entry name" value="tRNA_psdUrid_synth"/>
    <property type="match status" value="1"/>
</dbReference>
<comment type="similarity">
    <text evidence="1 4 7">Belongs to the tRNA pseudouridine synthase TruA family.</text>
</comment>
<dbReference type="AlphaFoldDB" id="A0A1G5ALP3"/>
<dbReference type="Pfam" id="PF01416">
    <property type="entry name" value="PseudoU_synth_1"/>
    <property type="match status" value="2"/>
</dbReference>
<feature type="domain" description="Pseudouridine synthase I TruA alpha/beta" evidence="8">
    <location>
        <begin position="11"/>
        <end position="105"/>
    </location>
</feature>
<dbReference type="InterPro" id="IPR020095">
    <property type="entry name" value="PsdUridine_synth_TruA_C"/>
</dbReference>
<comment type="catalytic activity">
    <reaction evidence="4 7">
        <text>uridine(38/39/40) in tRNA = pseudouridine(38/39/40) in tRNA</text>
        <dbReference type="Rhea" id="RHEA:22376"/>
        <dbReference type="Rhea" id="RHEA-COMP:10085"/>
        <dbReference type="Rhea" id="RHEA-COMP:10087"/>
        <dbReference type="ChEBI" id="CHEBI:65314"/>
        <dbReference type="ChEBI" id="CHEBI:65315"/>
        <dbReference type="EC" id="5.4.99.12"/>
    </reaction>
</comment>
<dbReference type="FunFam" id="3.30.70.580:FF:000001">
    <property type="entry name" value="tRNA pseudouridine synthase A"/>
    <property type="match status" value="1"/>
</dbReference>
<evidence type="ECO:0000256" key="1">
    <source>
        <dbReference type="ARBA" id="ARBA00009375"/>
    </source>
</evidence>
<keyword evidence="2 4" id="KW-0819">tRNA processing</keyword>
<dbReference type="GO" id="GO:0031119">
    <property type="term" value="P:tRNA pseudouridine synthesis"/>
    <property type="evidence" value="ECO:0007669"/>
    <property type="project" value="UniProtKB-UniRule"/>
</dbReference>
<dbReference type="HAMAP" id="MF_00171">
    <property type="entry name" value="TruA"/>
    <property type="match status" value="1"/>
</dbReference>
<feature type="domain" description="Pseudouridine synthase I TruA alpha/beta" evidence="8">
    <location>
        <begin position="144"/>
        <end position="247"/>
    </location>
</feature>
<dbReference type="RefSeq" id="WP_092207521.1">
    <property type="nucleotide sequence ID" value="NZ_FMUX01000001.1"/>
</dbReference>
<dbReference type="GO" id="GO:0003723">
    <property type="term" value="F:RNA binding"/>
    <property type="evidence" value="ECO:0007669"/>
    <property type="project" value="InterPro"/>
</dbReference>
<dbReference type="Proteomes" id="UP000198870">
    <property type="component" value="Unassembled WGS sequence"/>
</dbReference>
<keyword evidence="3 4" id="KW-0413">Isomerase</keyword>
<dbReference type="InterPro" id="IPR001406">
    <property type="entry name" value="PsdUridine_synth_TruA"/>
</dbReference>
<dbReference type="InterPro" id="IPR020103">
    <property type="entry name" value="PsdUridine_synth_cat_dom_sf"/>
</dbReference>
<organism evidence="9 10">
    <name type="scientific">Desulfoluna spongiiphila</name>
    <dbReference type="NCBI Taxonomy" id="419481"/>
    <lineage>
        <taxon>Bacteria</taxon>
        <taxon>Pseudomonadati</taxon>
        <taxon>Thermodesulfobacteriota</taxon>
        <taxon>Desulfobacteria</taxon>
        <taxon>Desulfobacterales</taxon>
        <taxon>Desulfolunaceae</taxon>
        <taxon>Desulfoluna</taxon>
    </lineage>
</organism>
<sequence>METTFRLTIGYHGTPYAGWQIQPDQPTVQQAIQEALTRMLTRPVTVIASGRTDSGVHAVAQVAHFKADTAIPAEKFQDALNSMLPESITIHACEKVPETFHARFNARRKRYTYRIINRPVAPAVSADTFWHIRNPLDIAAMKQAAAHLQGTHDFKAFEGTGSPRATTVRTLFEACVHDHGQGLVTLTFCGSGFLKFMVRNLVGTLVDVGLSRTTPGEFKAILESCNRQHAGATAPSRGLFLVRVAYEDTPHAPREFTDSPLYPAGLWLGPC</sequence>
<evidence type="ECO:0000259" key="8">
    <source>
        <dbReference type="Pfam" id="PF01416"/>
    </source>
</evidence>
<dbReference type="EMBL" id="FMUX01000001">
    <property type="protein sequence ID" value="SCX78744.1"/>
    <property type="molecule type" value="Genomic_DNA"/>
</dbReference>
<accession>A0A1G5ALP3</accession>
<dbReference type="Gene3D" id="3.30.70.580">
    <property type="entry name" value="Pseudouridine synthase I, catalytic domain, N-terminal subdomain"/>
    <property type="match status" value="1"/>
</dbReference>
<evidence type="ECO:0000256" key="3">
    <source>
        <dbReference type="ARBA" id="ARBA00023235"/>
    </source>
</evidence>
<evidence type="ECO:0000256" key="6">
    <source>
        <dbReference type="PIRSR" id="PIRSR001430-2"/>
    </source>
</evidence>
<comment type="caution">
    <text evidence="4">Lacks conserved residue(s) required for the propagation of feature annotation.</text>
</comment>
<evidence type="ECO:0000256" key="2">
    <source>
        <dbReference type="ARBA" id="ARBA00022694"/>
    </source>
</evidence>
<feature type="binding site" evidence="4 6">
    <location>
        <position position="111"/>
    </location>
    <ligand>
        <name>substrate</name>
    </ligand>
</feature>
<proteinExistence type="inferred from homology"/>
<feature type="active site" description="Nucleophile" evidence="4 5">
    <location>
        <position position="53"/>
    </location>
</feature>
<dbReference type="CDD" id="cd02570">
    <property type="entry name" value="PseudoU_synth_EcTruA"/>
    <property type="match status" value="1"/>
</dbReference>
<reference evidence="9 10" key="1">
    <citation type="submission" date="2016-10" db="EMBL/GenBank/DDBJ databases">
        <authorList>
            <person name="de Groot N.N."/>
        </authorList>
    </citation>
    <scope>NUCLEOTIDE SEQUENCE [LARGE SCALE GENOMIC DNA]</scope>
    <source>
        <strain evidence="9 10">AA1</strain>
    </source>
</reference>
<keyword evidence="10" id="KW-1185">Reference proteome</keyword>
<name>A0A1G5ALP3_9BACT</name>
<gene>
    <name evidence="4" type="primary">truA</name>
    <name evidence="9" type="ORF">SAMN05216233_101284</name>
</gene>
<comment type="subunit">
    <text evidence="4">Homodimer.</text>
</comment>
<protein>
    <recommendedName>
        <fullName evidence="4">tRNA pseudouridine synthase A</fullName>
        <ecNumber evidence="4">5.4.99.12</ecNumber>
    </recommendedName>
    <alternativeName>
        <fullName evidence="4">tRNA pseudouridine(38-40) synthase</fullName>
    </alternativeName>
    <alternativeName>
        <fullName evidence="4">tRNA pseudouridylate synthase I</fullName>
    </alternativeName>
    <alternativeName>
        <fullName evidence="4">tRNA-uridine isomerase I</fullName>
    </alternativeName>
</protein>
<dbReference type="SUPFAM" id="SSF55120">
    <property type="entry name" value="Pseudouridine synthase"/>
    <property type="match status" value="1"/>
</dbReference>
<evidence type="ECO:0000256" key="4">
    <source>
        <dbReference type="HAMAP-Rule" id="MF_00171"/>
    </source>
</evidence>
<dbReference type="NCBIfam" id="TIGR00071">
    <property type="entry name" value="hisT_truA"/>
    <property type="match status" value="1"/>
</dbReference>
<evidence type="ECO:0000256" key="5">
    <source>
        <dbReference type="PIRSR" id="PIRSR001430-1"/>
    </source>
</evidence>
<dbReference type="EC" id="5.4.99.12" evidence="4"/>
<comment type="function">
    <text evidence="4">Formation of pseudouridine at positions 38, 39 and 40 in the anticodon stem and loop of transfer RNAs.</text>
</comment>
<dbReference type="GO" id="GO:0160147">
    <property type="term" value="F:tRNA pseudouridine(38-40) synthase activity"/>
    <property type="evidence" value="ECO:0007669"/>
    <property type="project" value="UniProtKB-EC"/>
</dbReference>
<dbReference type="STRING" id="419481.SAMN05216233_101284"/>
<evidence type="ECO:0000313" key="9">
    <source>
        <dbReference type="EMBL" id="SCX78744.1"/>
    </source>
</evidence>
<dbReference type="InterPro" id="IPR020097">
    <property type="entry name" value="PsdUridine_synth_TruA_a/b_dom"/>
</dbReference>
<dbReference type="PANTHER" id="PTHR11142">
    <property type="entry name" value="PSEUDOURIDYLATE SYNTHASE"/>
    <property type="match status" value="1"/>
</dbReference>
<dbReference type="InterPro" id="IPR020094">
    <property type="entry name" value="TruA/RsuA/RluB/E/F_N"/>
</dbReference>